<feature type="domain" description="F-box protein Hrt3/FBXO9 C-terminal" evidence="3">
    <location>
        <begin position="239"/>
        <end position="374"/>
    </location>
</feature>
<feature type="region of interest" description="Disordered" evidence="2">
    <location>
        <begin position="123"/>
        <end position="147"/>
    </location>
</feature>
<evidence type="ECO:0000313" key="5">
    <source>
        <dbReference type="Proteomes" id="UP001497600"/>
    </source>
</evidence>
<proteinExistence type="predicted"/>
<feature type="compositionally biased region" description="Acidic residues" evidence="2">
    <location>
        <begin position="123"/>
        <end position="134"/>
    </location>
</feature>
<dbReference type="Proteomes" id="UP001497600">
    <property type="component" value="Chromosome D"/>
</dbReference>
<sequence length="427" mass="49432">MSGGTLTANSNIGTSAEEKLAARDVQAMKLFEQAVEKEGHGLMSEAIEYYRKAFKINEQIDLLYRKHKVPQNVEKLKNDRGKNSAVKLDEEKIKKINVDDLLDSFEGLNISVVEDLKVEELEGDDSDTENIDGDDQQRSNEENVAVESSPLLRLPNDTWVSIFEILLITSPESWFNYSITCRKNAFLGLRSSILWKRLCTMIYPNQHYEENQLFLVNRTLGDDINENNLPIPRDPHLIVPQYGNSWKRMLNDRPFLKMLGCYISVVNYYSEGGVGFSSSWNNPIRIITYYRYLRFYPDGTCIKLLSNLEPNVVVPHLSRKDLNALGNDNTSPKEGRRIYSGKWTINSEGEVHVIISDGSVSIYNFHYHFQIKSSGPAFRHNKLIWKRYFTVKKIRDEADWEDEESDFSLKNEKPFLFSRVRRYNVDN</sequence>
<organism evidence="4 5">
    <name type="scientific">[Candida] anglica</name>
    <dbReference type="NCBI Taxonomy" id="148631"/>
    <lineage>
        <taxon>Eukaryota</taxon>
        <taxon>Fungi</taxon>
        <taxon>Dikarya</taxon>
        <taxon>Ascomycota</taxon>
        <taxon>Saccharomycotina</taxon>
        <taxon>Pichiomycetes</taxon>
        <taxon>Debaryomycetaceae</taxon>
        <taxon>Kurtzmaniella</taxon>
    </lineage>
</organism>
<dbReference type="Pfam" id="PF19270">
    <property type="entry name" value="FBO_C"/>
    <property type="match status" value="1"/>
</dbReference>
<keyword evidence="1" id="KW-0833">Ubl conjugation pathway</keyword>
<evidence type="ECO:0000259" key="3">
    <source>
        <dbReference type="Pfam" id="PF19270"/>
    </source>
</evidence>
<dbReference type="InterPro" id="IPR045464">
    <property type="entry name" value="Hrt3/FBXO9_C"/>
</dbReference>
<keyword evidence="5" id="KW-1185">Reference proteome</keyword>
<protein>
    <submittedName>
        <fullName evidence="4">F-box protein Hrt3p</fullName>
    </submittedName>
</protein>
<dbReference type="PANTHER" id="PTHR12874:SF9">
    <property type="entry name" value="F-BOX ONLY PROTEIN 48"/>
    <property type="match status" value="1"/>
</dbReference>
<name>A0ABP0EB13_9ASCO</name>
<dbReference type="InterPro" id="IPR036047">
    <property type="entry name" value="F-box-like_dom_sf"/>
</dbReference>
<reference evidence="4 5" key="1">
    <citation type="submission" date="2024-01" db="EMBL/GenBank/DDBJ databases">
        <authorList>
            <consortium name="Genoscope - CEA"/>
            <person name="William W."/>
        </authorList>
    </citation>
    <scope>NUCLEOTIDE SEQUENCE [LARGE SCALE GENOMIC DNA]</scope>
    <source>
        <strain evidence="4 5">29B2s-10</strain>
    </source>
</reference>
<dbReference type="SUPFAM" id="SSF81383">
    <property type="entry name" value="F-box domain"/>
    <property type="match status" value="1"/>
</dbReference>
<evidence type="ECO:0000256" key="2">
    <source>
        <dbReference type="SAM" id="MobiDB-lite"/>
    </source>
</evidence>
<accession>A0ABP0EB13</accession>
<dbReference type="EMBL" id="OZ004256">
    <property type="protein sequence ID" value="CAK7904296.1"/>
    <property type="molecule type" value="Genomic_DNA"/>
</dbReference>
<evidence type="ECO:0000256" key="1">
    <source>
        <dbReference type="ARBA" id="ARBA00022786"/>
    </source>
</evidence>
<evidence type="ECO:0000313" key="4">
    <source>
        <dbReference type="EMBL" id="CAK7904296.1"/>
    </source>
</evidence>
<gene>
    <name evidence="4" type="primary">HRT3</name>
    <name evidence="4" type="ORF">CAAN4_D08680</name>
</gene>
<dbReference type="PANTHER" id="PTHR12874">
    <property type="entry name" value="F-BOX ONLY PROTEIN 48-RELATED"/>
    <property type="match status" value="1"/>
</dbReference>